<evidence type="ECO:0000313" key="2">
    <source>
        <dbReference type="EMBL" id="KAA8649926.1"/>
    </source>
</evidence>
<dbReference type="GeneID" id="54325307"/>
<reference evidence="2 3" key="1">
    <citation type="submission" date="2019-08" db="EMBL/GenBank/DDBJ databases">
        <title>The genome sequence of a newly discovered highly antifungal drug resistant Aspergillus species, Aspergillus tanneri NIH 1004.</title>
        <authorList>
            <person name="Mounaud S."/>
            <person name="Singh I."/>
            <person name="Joardar V."/>
            <person name="Pakala S."/>
            <person name="Pakala S."/>
            <person name="Venepally P."/>
            <person name="Chung J.K."/>
            <person name="Losada L."/>
            <person name="Nierman W.C."/>
        </authorList>
    </citation>
    <scope>NUCLEOTIDE SEQUENCE [LARGE SCALE GENOMIC DNA]</scope>
    <source>
        <strain evidence="2 3">NIH1004</strain>
    </source>
</reference>
<evidence type="ECO:0000313" key="3">
    <source>
        <dbReference type="Proteomes" id="UP000324241"/>
    </source>
</evidence>
<protein>
    <submittedName>
        <fullName evidence="2">Uncharacterized protein</fullName>
    </submittedName>
</protein>
<comment type="caution">
    <text evidence="2">The sequence shown here is derived from an EMBL/GenBank/DDBJ whole genome shotgun (WGS) entry which is preliminary data.</text>
</comment>
<proteinExistence type="predicted"/>
<dbReference type="RefSeq" id="XP_033429287.1">
    <property type="nucleotide sequence ID" value="XM_033567292.1"/>
</dbReference>
<organism evidence="2 3">
    <name type="scientific">Aspergillus tanneri</name>
    <dbReference type="NCBI Taxonomy" id="1220188"/>
    <lineage>
        <taxon>Eukaryota</taxon>
        <taxon>Fungi</taxon>
        <taxon>Dikarya</taxon>
        <taxon>Ascomycota</taxon>
        <taxon>Pezizomycotina</taxon>
        <taxon>Eurotiomycetes</taxon>
        <taxon>Eurotiomycetidae</taxon>
        <taxon>Eurotiales</taxon>
        <taxon>Aspergillaceae</taxon>
        <taxon>Aspergillus</taxon>
        <taxon>Aspergillus subgen. Circumdati</taxon>
    </lineage>
</organism>
<evidence type="ECO:0000256" key="1">
    <source>
        <dbReference type="SAM" id="MobiDB-lite"/>
    </source>
</evidence>
<dbReference type="Proteomes" id="UP000324241">
    <property type="component" value="Unassembled WGS sequence"/>
</dbReference>
<dbReference type="AlphaFoldDB" id="A0A5M9MVH5"/>
<feature type="region of interest" description="Disordered" evidence="1">
    <location>
        <begin position="1"/>
        <end position="20"/>
    </location>
</feature>
<sequence>MLTHGTRKTVMAGTHTLGSENGYNQNFKKSDIGYRCLKNMIPGTVYSISSNTVPVASSWT</sequence>
<accession>A0A5M9MVH5</accession>
<name>A0A5M9MVH5_9EURO</name>
<dbReference type="EMBL" id="QUQM01000001">
    <property type="protein sequence ID" value="KAA8649926.1"/>
    <property type="molecule type" value="Genomic_DNA"/>
</dbReference>
<gene>
    <name evidence="2" type="ORF">ATNIH1004_002605</name>
</gene>